<dbReference type="GeneID" id="3373343"/>
<evidence type="ECO:0000259" key="9">
    <source>
        <dbReference type="PROSITE" id="PS52002"/>
    </source>
</evidence>
<dbReference type="InterPro" id="IPR047575">
    <property type="entry name" value="Sm"/>
</dbReference>
<dbReference type="FunCoup" id="Q5CRM6">
    <property type="interactions" value="505"/>
</dbReference>
<dbReference type="RefSeq" id="XP_626160.1">
    <property type="nucleotide sequence ID" value="XM_626160.1"/>
</dbReference>
<dbReference type="CDD" id="cd01724">
    <property type="entry name" value="Sm_D1"/>
    <property type="match status" value="1"/>
</dbReference>
<dbReference type="STRING" id="353152.Q5CRM6"/>
<dbReference type="AlphaFoldDB" id="Q5CRM6"/>
<dbReference type="GO" id="GO:0031981">
    <property type="term" value="C:nuclear lumen"/>
    <property type="evidence" value="ECO:0007669"/>
    <property type="project" value="UniProtKB-ARBA"/>
</dbReference>
<evidence type="ECO:0000256" key="7">
    <source>
        <dbReference type="RuleBase" id="RU365054"/>
    </source>
</evidence>
<comment type="caution">
    <text evidence="10">The sequence shown here is derived from an EMBL/GenBank/DDBJ whole genome shotgun (WGS) entry which is preliminary data.</text>
</comment>
<dbReference type="InterPro" id="IPR010920">
    <property type="entry name" value="LSM_dom_sf"/>
</dbReference>
<dbReference type="EMBL" id="AAEE01000007">
    <property type="protein sequence ID" value="EAK88205.1"/>
    <property type="molecule type" value="Genomic_DNA"/>
</dbReference>
<feature type="region of interest" description="Disordered" evidence="8">
    <location>
        <begin position="92"/>
        <end position="137"/>
    </location>
</feature>
<feature type="non-terminal residue" evidence="10">
    <location>
        <position position="1"/>
    </location>
</feature>
<gene>
    <name evidence="10" type="ORF">cgd5_2220</name>
</gene>
<dbReference type="InterPro" id="IPR027141">
    <property type="entry name" value="LSm4/Sm_D1/D3"/>
</dbReference>
<reference evidence="10 11" key="1">
    <citation type="journal article" date="2004" name="Science">
        <title>Complete genome sequence of the apicomplexan, Cryptosporidium parvum.</title>
        <authorList>
            <person name="Abrahamsen M.S."/>
            <person name="Templeton T.J."/>
            <person name="Enomoto S."/>
            <person name="Abrahante J.E."/>
            <person name="Zhu G."/>
            <person name="Lancto C.A."/>
            <person name="Deng M."/>
            <person name="Liu C."/>
            <person name="Widmer G."/>
            <person name="Tzipori S."/>
            <person name="Buck G.A."/>
            <person name="Xu P."/>
            <person name="Bankier A.T."/>
            <person name="Dear P.H."/>
            <person name="Konfortov B.A."/>
            <person name="Spriggs H.F."/>
            <person name="Iyer L."/>
            <person name="Anantharaman V."/>
            <person name="Aravind L."/>
            <person name="Kapur V."/>
        </authorList>
    </citation>
    <scope>NUCLEOTIDE SEQUENCE [LARGE SCALE GENOMIC DNA]</scope>
    <source>
        <strain evidence="11">Iowa II</strain>
    </source>
</reference>
<feature type="domain" description="Sm" evidence="9">
    <location>
        <begin position="13"/>
        <end position="85"/>
    </location>
</feature>
<accession>Q5CRM6</accession>
<comment type="similarity">
    <text evidence="2 7">Belongs to the snRNP core protein family.</text>
</comment>
<dbReference type="OMA" id="TFLMKLT"/>
<dbReference type="GO" id="GO:0003723">
    <property type="term" value="F:RNA binding"/>
    <property type="evidence" value="ECO:0007669"/>
    <property type="project" value="InterPro"/>
</dbReference>
<keyword evidence="11" id="KW-1185">Reference proteome</keyword>
<dbReference type="GO" id="GO:1990904">
    <property type="term" value="C:ribonucleoprotein complex"/>
    <property type="evidence" value="ECO:0007669"/>
    <property type="project" value="UniProtKB-KW"/>
</dbReference>
<keyword evidence="7" id="KW-0508">mRNA splicing</keyword>
<evidence type="ECO:0000256" key="4">
    <source>
        <dbReference type="ARBA" id="ARBA00023242"/>
    </source>
</evidence>
<evidence type="ECO:0000256" key="3">
    <source>
        <dbReference type="ARBA" id="ARBA00022737"/>
    </source>
</evidence>
<dbReference type="SUPFAM" id="SSF50182">
    <property type="entry name" value="Sm-like ribonucleoproteins"/>
    <property type="match status" value="1"/>
</dbReference>
<evidence type="ECO:0000313" key="11">
    <source>
        <dbReference type="Proteomes" id="UP000006726"/>
    </source>
</evidence>
<dbReference type="PANTHER" id="PTHR23338">
    <property type="entry name" value="SMALL NUCLEAR RIBONUCLEOPROTEIN SM"/>
    <property type="match status" value="1"/>
</dbReference>
<dbReference type="Pfam" id="PF01423">
    <property type="entry name" value="LSM"/>
    <property type="match status" value="1"/>
</dbReference>
<evidence type="ECO:0000313" key="10">
    <source>
        <dbReference type="EMBL" id="EAK88205.1"/>
    </source>
</evidence>
<evidence type="ECO:0000256" key="6">
    <source>
        <dbReference type="ARBA" id="ARBA00054531"/>
    </source>
</evidence>
<comment type="function">
    <text evidence="6">Involved in splicing regulation. Facilitates post-transcriptional gene silencing (PTGS) by limiting the degradation of transgene aberrant RNAs by the RNA quality control (RQC) machinery, thus favoring their entry into cytoplasmic siRNA bodies where they can trigger PTGS. Does not participate in the production of small RNAs.</text>
</comment>
<organism evidence="10 11">
    <name type="scientific">Cryptosporidium parvum (strain Iowa II)</name>
    <dbReference type="NCBI Taxonomy" id="353152"/>
    <lineage>
        <taxon>Eukaryota</taxon>
        <taxon>Sar</taxon>
        <taxon>Alveolata</taxon>
        <taxon>Apicomplexa</taxon>
        <taxon>Conoidasida</taxon>
        <taxon>Coccidia</taxon>
        <taxon>Eucoccidiorida</taxon>
        <taxon>Eimeriorina</taxon>
        <taxon>Cryptosporidiidae</taxon>
        <taxon>Cryptosporidium</taxon>
    </lineage>
</organism>
<comment type="subcellular location">
    <subcellularLocation>
        <location evidence="1 7">Nucleus</location>
    </subcellularLocation>
</comment>
<evidence type="ECO:0000256" key="1">
    <source>
        <dbReference type="ARBA" id="ARBA00004123"/>
    </source>
</evidence>
<name>Q5CRM6_CRYPI</name>
<keyword evidence="3" id="KW-0677">Repeat</keyword>
<dbReference type="GO" id="GO:0000387">
    <property type="term" value="P:spliceosomal snRNP assembly"/>
    <property type="evidence" value="ECO:0007669"/>
    <property type="project" value="UniProtKB-UniRule"/>
</dbReference>
<protein>
    <recommendedName>
        <fullName evidence="7">Small nuclear ribonucleoprotein Sm D1</fullName>
    </recommendedName>
    <alternativeName>
        <fullName evidence="7">snRNP core protein D1</fullName>
    </alternativeName>
</protein>
<keyword evidence="4 7" id="KW-0539">Nucleus</keyword>
<dbReference type="Proteomes" id="UP000006726">
    <property type="component" value="Chromosome 5"/>
</dbReference>
<dbReference type="KEGG" id="cpv:cgd5_2220"/>
<dbReference type="SMART" id="SM00651">
    <property type="entry name" value="Sm"/>
    <property type="match status" value="1"/>
</dbReference>
<proteinExistence type="inferred from homology"/>
<keyword evidence="7" id="KW-0507">mRNA processing</keyword>
<comment type="function">
    <text evidence="7">Essential for pre-mRNA splicing. Implicated in the formation of stable, biologically active snRNP structures.</text>
</comment>
<dbReference type="FunFam" id="2.30.30.100:FF:000008">
    <property type="entry name" value="Small nuclear ribonucleoprotein Sm D1"/>
    <property type="match status" value="1"/>
</dbReference>
<dbReference type="InterPro" id="IPR001163">
    <property type="entry name" value="Sm_dom_euk/arc"/>
</dbReference>
<dbReference type="PROSITE" id="PS52002">
    <property type="entry name" value="SM"/>
    <property type="match status" value="1"/>
</dbReference>
<dbReference type="OrthoDB" id="9626941at2759"/>
<dbReference type="InParanoid" id="Q5CRM6"/>
<dbReference type="Gene3D" id="2.30.30.100">
    <property type="match status" value="1"/>
</dbReference>
<evidence type="ECO:0000256" key="8">
    <source>
        <dbReference type="SAM" id="MobiDB-lite"/>
    </source>
</evidence>
<keyword evidence="5 7" id="KW-0687">Ribonucleoprotein</keyword>
<evidence type="ECO:0000256" key="2">
    <source>
        <dbReference type="ARBA" id="ARBA00008146"/>
    </source>
</evidence>
<evidence type="ECO:0000256" key="5">
    <source>
        <dbReference type="ARBA" id="ARBA00023274"/>
    </source>
</evidence>
<dbReference type="GO" id="GO:0010468">
    <property type="term" value="P:regulation of gene expression"/>
    <property type="evidence" value="ECO:0007669"/>
    <property type="project" value="UniProtKB-ARBA"/>
</dbReference>
<dbReference type="InterPro" id="IPR034102">
    <property type="entry name" value="Sm_D1"/>
</dbReference>
<sequence length="137" mass="15379">IWLIHNTSRRKMKLIRFLMKLVNNSVVIELKNGTIIQGTIVTVDMSMNTYLKNVKMSVKHRNPVSLSQITVRGNTIRYFILPDSLPLDALLIDDTPKQNPPRVNPISGPKFGNKSTTNLSGGGNFDNKSRGSFGNRR</sequence>